<gene>
    <name evidence="2" type="ORF">UX33_C0046G0006</name>
</gene>
<dbReference type="SUPFAM" id="SSF52821">
    <property type="entry name" value="Rhodanese/Cell cycle control phosphatase"/>
    <property type="match status" value="1"/>
</dbReference>
<organism evidence="2 3">
    <name type="scientific">Candidatus Azambacteria bacterium GW2011_GWC1_46_13</name>
    <dbReference type="NCBI Taxonomy" id="1618619"/>
    <lineage>
        <taxon>Bacteria</taxon>
        <taxon>Candidatus Azamiibacteriota</taxon>
    </lineage>
</organism>
<evidence type="ECO:0000313" key="3">
    <source>
        <dbReference type="Proteomes" id="UP000034569"/>
    </source>
</evidence>
<dbReference type="InterPro" id="IPR001763">
    <property type="entry name" value="Rhodanese-like_dom"/>
</dbReference>
<dbReference type="Gene3D" id="3.40.250.10">
    <property type="entry name" value="Rhodanese-like domain"/>
    <property type="match status" value="1"/>
</dbReference>
<dbReference type="EMBL" id="LCLU01000046">
    <property type="protein sequence ID" value="KKU20540.1"/>
    <property type="molecule type" value="Genomic_DNA"/>
</dbReference>
<protein>
    <recommendedName>
        <fullName evidence="1">Rhodanese domain-containing protein</fullName>
    </recommendedName>
</protein>
<feature type="domain" description="Rhodanese" evidence="1">
    <location>
        <begin position="66"/>
        <end position="163"/>
    </location>
</feature>
<dbReference type="PROSITE" id="PS50206">
    <property type="entry name" value="RHODANESE_3"/>
    <property type="match status" value="1"/>
</dbReference>
<accession>A0A0G1RHX0</accession>
<evidence type="ECO:0000259" key="1">
    <source>
        <dbReference type="PROSITE" id="PS50206"/>
    </source>
</evidence>
<dbReference type="CDD" id="cd00158">
    <property type="entry name" value="RHOD"/>
    <property type="match status" value="1"/>
</dbReference>
<dbReference type="AlphaFoldDB" id="A0A0G1RHX0"/>
<dbReference type="Pfam" id="PF00581">
    <property type="entry name" value="Rhodanese"/>
    <property type="match status" value="1"/>
</dbReference>
<dbReference type="Proteomes" id="UP000034569">
    <property type="component" value="Unassembled WGS sequence"/>
</dbReference>
<sequence length="205" mass="22944">MKQIIQTILISAVVGAVAAGAVAFGVIRYQKPQEPTNEELIKNFYLTENAVHVSPHSLRTKIMKGQTGDYVLVDLRSQEEYEREHIITAVNIPAYKDPNTSAYDEKDRIIGAFRALPKDKDVIVYCYSTPCMTGRKIGKMLAENGIYVKHLGIGWNEWRYFWNLWNHDGEAPTNVLDYVVSGKEPGVPKGIKELPSPCGEGDLSC</sequence>
<dbReference type="PANTHER" id="PTHR43031">
    <property type="entry name" value="FAD-DEPENDENT OXIDOREDUCTASE"/>
    <property type="match status" value="1"/>
</dbReference>
<dbReference type="InterPro" id="IPR050229">
    <property type="entry name" value="GlpE_sulfurtransferase"/>
</dbReference>
<proteinExistence type="predicted"/>
<dbReference type="SMART" id="SM00450">
    <property type="entry name" value="RHOD"/>
    <property type="match status" value="1"/>
</dbReference>
<name>A0A0G1RHX0_9BACT</name>
<evidence type="ECO:0000313" key="2">
    <source>
        <dbReference type="EMBL" id="KKU20540.1"/>
    </source>
</evidence>
<dbReference type="InterPro" id="IPR036873">
    <property type="entry name" value="Rhodanese-like_dom_sf"/>
</dbReference>
<dbReference type="PANTHER" id="PTHR43031:SF1">
    <property type="entry name" value="PYRIDINE NUCLEOTIDE-DISULPHIDE OXIDOREDUCTASE"/>
    <property type="match status" value="1"/>
</dbReference>
<reference evidence="2 3" key="1">
    <citation type="journal article" date="2015" name="Nature">
        <title>rRNA introns, odd ribosomes, and small enigmatic genomes across a large radiation of phyla.</title>
        <authorList>
            <person name="Brown C.T."/>
            <person name="Hug L.A."/>
            <person name="Thomas B.C."/>
            <person name="Sharon I."/>
            <person name="Castelle C.J."/>
            <person name="Singh A."/>
            <person name="Wilkins M.J."/>
            <person name="Williams K.H."/>
            <person name="Banfield J.F."/>
        </authorList>
    </citation>
    <scope>NUCLEOTIDE SEQUENCE [LARGE SCALE GENOMIC DNA]</scope>
</reference>
<comment type="caution">
    <text evidence="2">The sequence shown here is derived from an EMBL/GenBank/DDBJ whole genome shotgun (WGS) entry which is preliminary data.</text>
</comment>